<dbReference type="EMBL" id="JOJR01000558">
    <property type="protein sequence ID" value="RCN36427.1"/>
    <property type="molecule type" value="Genomic_DNA"/>
</dbReference>
<keyword evidence="2" id="KW-1185">Reference proteome</keyword>
<dbReference type="AlphaFoldDB" id="A0A368G1F0"/>
<dbReference type="OrthoDB" id="5812236at2759"/>
<name>A0A368G1F0_ANCCA</name>
<evidence type="ECO:0000313" key="2">
    <source>
        <dbReference type="Proteomes" id="UP000252519"/>
    </source>
</evidence>
<proteinExistence type="predicted"/>
<comment type="caution">
    <text evidence="1">The sequence shown here is derived from an EMBL/GenBank/DDBJ whole genome shotgun (WGS) entry which is preliminary data.</text>
</comment>
<sequence>LKADRSPNIHVCIVLQTTVRLNHLRQGTRYSVQIIPRLISGDSDYTSRALFEMKTDKPVGAGPVAPGNTPVQLAMNQRQFQQMMKAETEHMRITGCAWDEMCITRVEEPTKGWCIPLVLRDSILNS</sequence>
<gene>
    <name evidence="1" type="ORF">ANCCAN_17703</name>
</gene>
<protein>
    <submittedName>
        <fullName evidence="1">Uncharacterized protein</fullName>
    </submittedName>
</protein>
<dbReference type="Proteomes" id="UP000252519">
    <property type="component" value="Unassembled WGS sequence"/>
</dbReference>
<organism evidence="1 2">
    <name type="scientific">Ancylostoma caninum</name>
    <name type="common">Dog hookworm</name>
    <dbReference type="NCBI Taxonomy" id="29170"/>
    <lineage>
        <taxon>Eukaryota</taxon>
        <taxon>Metazoa</taxon>
        <taxon>Ecdysozoa</taxon>
        <taxon>Nematoda</taxon>
        <taxon>Chromadorea</taxon>
        <taxon>Rhabditida</taxon>
        <taxon>Rhabditina</taxon>
        <taxon>Rhabditomorpha</taxon>
        <taxon>Strongyloidea</taxon>
        <taxon>Ancylostomatidae</taxon>
        <taxon>Ancylostomatinae</taxon>
        <taxon>Ancylostoma</taxon>
    </lineage>
</organism>
<accession>A0A368G1F0</accession>
<feature type="non-terminal residue" evidence="1">
    <location>
        <position position="1"/>
    </location>
</feature>
<reference evidence="1 2" key="1">
    <citation type="submission" date="2014-10" db="EMBL/GenBank/DDBJ databases">
        <title>Draft genome of the hookworm Ancylostoma caninum.</title>
        <authorList>
            <person name="Mitreva M."/>
        </authorList>
    </citation>
    <scope>NUCLEOTIDE SEQUENCE [LARGE SCALE GENOMIC DNA]</scope>
    <source>
        <strain evidence="1 2">Baltimore</strain>
    </source>
</reference>
<evidence type="ECO:0000313" key="1">
    <source>
        <dbReference type="EMBL" id="RCN36427.1"/>
    </source>
</evidence>